<evidence type="ECO:0000313" key="2">
    <source>
        <dbReference type="EMBL" id="MDO6672990.1"/>
    </source>
</evidence>
<evidence type="ECO:0000259" key="1">
    <source>
        <dbReference type="Pfam" id="PF09836"/>
    </source>
</evidence>
<comment type="caution">
    <text evidence="2">The sequence shown here is derived from an EMBL/GenBank/DDBJ whole genome shotgun (WGS) entry which is preliminary data.</text>
</comment>
<keyword evidence="2" id="KW-0238">DNA-binding</keyword>
<dbReference type="InterPro" id="IPR044922">
    <property type="entry name" value="DUF2063_N_sf"/>
</dbReference>
<dbReference type="AlphaFoldDB" id="A0AAP4TZE0"/>
<proteinExistence type="predicted"/>
<dbReference type="InterPro" id="IPR018640">
    <property type="entry name" value="DUF2063"/>
</dbReference>
<reference evidence="2" key="1">
    <citation type="submission" date="2023-07" db="EMBL/GenBank/DDBJ databases">
        <title>Genome content predicts the carbon catabolic preferences of heterotrophic bacteria.</title>
        <authorList>
            <person name="Gralka M."/>
        </authorList>
    </citation>
    <scope>NUCLEOTIDE SEQUENCE</scope>
    <source>
        <strain evidence="2">C2R13</strain>
    </source>
</reference>
<dbReference type="Proteomes" id="UP001170481">
    <property type="component" value="Unassembled WGS sequence"/>
</dbReference>
<name>A0AAP4TZE0_9GAMM</name>
<dbReference type="Gene3D" id="1.10.150.690">
    <property type="entry name" value="DUF2063"/>
    <property type="match status" value="1"/>
</dbReference>
<organism evidence="2 3">
    <name type="scientific">Cobetia amphilecti</name>
    <dbReference type="NCBI Taxonomy" id="1055104"/>
    <lineage>
        <taxon>Bacteria</taxon>
        <taxon>Pseudomonadati</taxon>
        <taxon>Pseudomonadota</taxon>
        <taxon>Gammaproteobacteria</taxon>
        <taxon>Oceanospirillales</taxon>
        <taxon>Halomonadaceae</taxon>
        <taxon>Cobetia</taxon>
    </lineage>
</organism>
<evidence type="ECO:0000313" key="3">
    <source>
        <dbReference type="Proteomes" id="UP001170481"/>
    </source>
</evidence>
<gene>
    <name evidence="2" type="ORF">Q4535_12785</name>
</gene>
<feature type="domain" description="Putative DNA-binding" evidence="1">
    <location>
        <begin position="16"/>
        <end position="100"/>
    </location>
</feature>
<accession>A0AAP4TZE0</accession>
<dbReference type="Pfam" id="PF09836">
    <property type="entry name" value="DUF2063"/>
    <property type="match status" value="1"/>
</dbReference>
<sequence length="268" mass="29232">MTSLERHASAERQPDWQRAFIEALTKPDAALPGIEAGHQQRLDVYRNNVWASLISALEEAYPVTRQVVGERFFAALAHDHSRLHPPRSPLMMEYGAGLAETLHTTLTTLIETRQVSAAQLPFYAVDLARFEAARLLAYHAADAEALVPTQLAGLPPEAVMELRFSAHPAACLLHLEHAVLEIWQRHQDAGATLEGLDIARPERVLITRPALEVQVTVLCEAAALLLELLLAGETLADAAARLADAHPEQELGQLLAPLLASGVFLALD</sequence>
<dbReference type="GO" id="GO:0003677">
    <property type="term" value="F:DNA binding"/>
    <property type="evidence" value="ECO:0007669"/>
    <property type="project" value="UniProtKB-KW"/>
</dbReference>
<dbReference type="RefSeq" id="WP_303594627.1">
    <property type="nucleotide sequence ID" value="NZ_JAUORK010000018.1"/>
</dbReference>
<dbReference type="EMBL" id="JAUORK010000018">
    <property type="protein sequence ID" value="MDO6672990.1"/>
    <property type="molecule type" value="Genomic_DNA"/>
</dbReference>
<protein>
    <submittedName>
        <fullName evidence="2">DNA-binding domain-containing protein</fullName>
    </submittedName>
</protein>